<evidence type="ECO:0000313" key="7">
    <source>
        <dbReference type="WBParaSite" id="jg26487"/>
    </source>
</evidence>
<feature type="region of interest" description="Disordered" evidence="4">
    <location>
        <begin position="112"/>
        <end position="159"/>
    </location>
</feature>
<organism evidence="6 7">
    <name type="scientific">Ditylenchus dipsaci</name>
    <dbReference type="NCBI Taxonomy" id="166011"/>
    <lineage>
        <taxon>Eukaryota</taxon>
        <taxon>Metazoa</taxon>
        <taxon>Ecdysozoa</taxon>
        <taxon>Nematoda</taxon>
        <taxon>Chromadorea</taxon>
        <taxon>Rhabditida</taxon>
        <taxon>Tylenchina</taxon>
        <taxon>Tylenchomorpha</taxon>
        <taxon>Sphaerularioidea</taxon>
        <taxon>Anguinidae</taxon>
        <taxon>Anguininae</taxon>
        <taxon>Ditylenchus</taxon>
    </lineage>
</organism>
<keyword evidence="1 3" id="KW-0479">Metal-binding</keyword>
<dbReference type="PROSITE" id="PS50089">
    <property type="entry name" value="ZF_RING_2"/>
    <property type="match status" value="1"/>
</dbReference>
<evidence type="ECO:0000256" key="3">
    <source>
        <dbReference type="PROSITE-ProRule" id="PRU00175"/>
    </source>
</evidence>
<dbReference type="Proteomes" id="UP000887574">
    <property type="component" value="Unplaced"/>
</dbReference>
<evidence type="ECO:0000256" key="2">
    <source>
        <dbReference type="ARBA" id="ARBA00022833"/>
    </source>
</evidence>
<dbReference type="InterPro" id="IPR001841">
    <property type="entry name" value="Znf_RING"/>
</dbReference>
<name>A0A915E774_9BILA</name>
<evidence type="ECO:0000256" key="1">
    <source>
        <dbReference type="ARBA" id="ARBA00022771"/>
    </source>
</evidence>
<reference evidence="7" key="1">
    <citation type="submission" date="2022-11" db="UniProtKB">
        <authorList>
            <consortium name="WormBaseParasite"/>
        </authorList>
    </citation>
    <scope>IDENTIFICATION</scope>
</reference>
<feature type="domain" description="RING-type" evidence="5">
    <location>
        <begin position="31"/>
        <end position="74"/>
    </location>
</feature>
<keyword evidence="6" id="KW-1185">Reference proteome</keyword>
<dbReference type="InterPro" id="IPR013083">
    <property type="entry name" value="Znf_RING/FYVE/PHD"/>
</dbReference>
<keyword evidence="1 3" id="KW-0863">Zinc-finger</keyword>
<proteinExistence type="predicted"/>
<dbReference type="WBParaSite" id="jg26487">
    <property type="protein sequence ID" value="jg26487"/>
    <property type="gene ID" value="jg26487"/>
</dbReference>
<evidence type="ECO:0000259" key="5">
    <source>
        <dbReference type="PROSITE" id="PS50089"/>
    </source>
</evidence>
<evidence type="ECO:0000313" key="6">
    <source>
        <dbReference type="Proteomes" id="UP000887574"/>
    </source>
</evidence>
<accession>A0A915E774</accession>
<protein>
    <submittedName>
        <fullName evidence="7">RING-type domain-containing protein</fullName>
    </submittedName>
</protein>
<dbReference type="Gene3D" id="3.30.40.10">
    <property type="entry name" value="Zinc/RING finger domain, C3HC4 (zinc finger)"/>
    <property type="match status" value="1"/>
</dbReference>
<dbReference type="GO" id="GO:0008270">
    <property type="term" value="F:zinc ion binding"/>
    <property type="evidence" value="ECO:0007669"/>
    <property type="project" value="UniProtKB-KW"/>
</dbReference>
<dbReference type="AlphaFoldDB" id="A0A915E774"/>
<sequence>MKSSIDIFLDDCQSTSLLKQIGNKIEIESKCQICWELSIRPIICWICGNNVGCSKCVNKLFDTLNHTAKCPLCSAEWRRDPQDTDNTSLWTGHCLNRALAEILNQINEPTCSSLPESKPNNQPVAENVPTYQPVPASDTIVLPMNLPTSPPKKKKDKVH</sequence>
<feature type="compositionally biased region" description="Polar residues" evidence="4">
    <location>
        <begin position="112"/>
        <end position="124"/>
    </location>
</feature>
<keyword evidence="2" id="KW-0862">Zinc</keyword>
<evidence type="ECO:0000256" key="4">
    <source>
        <dbReference type="SAM" id="MobiDB-lite"/>
    </source>
</evidence>